<keyword evidence="2" id="KW-0479">Metal-binding</keyword>
<dbReference type="EC" id="3.1.4.-" evidence="2"/>
<dbReference type="CDD" id="cd00841">
    <property type="entry name" value="MPP_YfcE"/>
    <property type="match status" value="1"/>
</dbReference>
<evidence type="ECO:0000256" key="1">
    <source>
        <dbReference type="ARBA" id="ARBA00008950"/>
    </source>
</evidence>
<dbReference type="eggNOG" id="COG0622">
    <property type="taxonomic scope" value="Bacteria"/>
</dbReference>
<dbReference type="EMBL" id="CP008796">
    <property type="protein sequence ID" value="AIH04686.1"/>
    <property type="molecule type" value="Genomic_DNA"/>
</dbReference>
<dbReference type="InterPro" id="IPR000979">
    <property type="entry name" value="Phosphodiesterase_MJ0936/Vps29"/>
</dbReference>
<dbReference type="InterPro" id="IPR029052">
    <property type="entry name" value="Metallo-depent_PP-like"/>
</dbReference>
<dbReference type="GO" id="GO:0046872">
    <property type="term" value="F:metal ion binding"/>
    <property type="evidence" value="ECO:0007669"/>
    <property type="project" value="UniProtKB-KW"/>
</dbReference>
<dbReference type="InterPro" id="IPR053193">
    <property type="entry name" value="MetalloPDE_YfcE-like"/>
</dbReference>
<feature type="domain" description="Calcineurin-like phosphoesterase" evidence="3">
    <location>
        <begin position="1"/>
        <end position="154"/>
    </location>
</feature>
<dbReference type="Gene3D" id="3.60.21.10">
    <property type="match status" value="1"/>
</dbReference>
<dbReference type="Pfam" id="PF12850">
    <property type="entry name" value="Metallophos_2"/>
    <property type="match status" value="1"/>
</dbReference>
<protein>
    <recommendedName>
        <fullName evidence="2">Phosphoesterase</fullName>
        <ecNumber evidence="2">3.1.4.-</ecNumber>
    </recommendedName>
</protein>
<dbReference type="PaxDb" id="289377-HL41_08525"/>
<dbReference type="OrthoDB" id="9785951at2"/>
<sequence>MLVGVISDTHDNIFNTEKAIKVAQQKGCEILFHCGDLISPFMIPLLASFQKEVHLIVGNNQGDIALMYEHLKKYPWVKFHGEQAFLEIKGVNVAMVHYPKLAYVLAKSHEFDYVFCGHTHKFEVKEIGKALVVNPGEVLGKEGVPTMVVLDLTSKTWEKLDLL</sequence>
<dbReference type="SUPFAM" id="SSF56300">
    <property type="entry name" value="Metallo-dependent phosphatases"/>
    <property type="match status" value="1"/>
</dbReference>
<comment type="similarity">
    <text evidence="1 2">Belongs to the metallophosphoesterase superfamily. YfcE family.</text>
</comment>
<dbReference type="RefSeq" id="WP_000960101.1">
    <property type="nucleotide sequence ID" value="NZ_CP008796.1"/>
</dbReference>
<evidence type="ECO:0000313" key="4">
    <source>
        <dbReference type="EMBL" id="AIH04686.1"/>
    </source>
</evidence>
<dbReference type="InterPro" id="IPR024654">
    <property type="entry name" value="Calcineurin-like_PHP_lpxH"/>
</dbReference>
<dbReference type="GO" id="GO:0016787">
    <property type="term" value="F:hydrolase activity"/>
    <property type="evidence" value="ECO:0007669"/>
    <property type="project" value="UniProtKB-UniRule"/>
</dbReference>
<name>A0A075WUW9_9BACT</name>
<keyword evidence="5" id="KW-1185">Reference proteome</keyword>
<evidence type="ECO:0000259" key="3">
    <source>
        <dbReference type="Pfam" id="PF12850"/>
    </source>
</evidence>
<dbReference type="Proteomes" id="UP000028481">
    <property type="component" value="Chromosome"/>
</dbReference>
<proteinExistence type="inferred from homology"/>
<evidence type="ECO:0000313" key="5">
    <source>
        <dbReference type="Proteomes" id="UP000028481"/>
    </source>
</evidence>
<organism evidence="4 5">
    <name type="scientific">Thermodesulfobacterium commune DSM 2178</name>
    <dbReference type="NCBI Taxonomy" id="289377"/>
    <lineage>
        <taxon>Bacteria</taxon>
        <taxon>Pseudomonadati</taxon>
        <taxon>Thermodesulfobacteriota</taxon>
        <taxon>Thermodesulfobacteria</taxon>
        <taxon>Thermodesulfobacteriales</taxon>
        <taxon>Thermodesulfobacteriaceae</taxon>
        <taxon>Thermodesulfobacterium</taxon>
    </lineage>
</organism>
<dbReference type="NCBIfam" id="TIGR00040">
    <property type="entry name" value="yfcE"/>
    <property type="match status" value="1"/>
</dbReference>
<dbReference type="HOGENOM" id="CLU_063749_4_0_0"/>
<dbReference type="PANTHER" id="PTHR43165">
    <property type="entry name" value="METALLOPHOSPHOESTERASE"/>
    <property type="match status" value="1"/>
</dbReference>
<comment type="cofactor">
    <cofactor evidence="2">
        <name>a divalent metal cation</name>
        <dbReference type="ChEBI" id="CHEBI:60240"/>
    </cofactor>
</comment>
<dbReference type="KEGG" id="tcm:HL41_08525"/>
<evidence type="ECO:0000256" key="2">
    <source>
        <dbReference type="RuleBase" id="RU362039"/>
    </source>
</evidence>
<dbReference type="InterPro" id="IPR041802">
    <property type="entry name" value="MPP_YfcE"/>
</dbReference>
<accession>A0A075WUW9</accession>
<gene>
    <name evidence="4" type="ORF">HL41_08525</name>
</gene>
<dbReference type="PANTHER" id="PTHR43165:SF1">
    <property type="entry name" value="PHOSPHODIESTERASE MJ0936"/>
    <property type="match status" value="1"/>
</dbReference>
<reference evidence="4 5" key="1">
    <citation type="journal article" date="2015" name="Genome Announc.">
        <title>Genome Sequence of a Sulfate-Reducing Thermophilic Bacterium, Thermodesulfobacterium commune DSM 2178T (Phylum Thermodesulfobacteria).</title>
        <authorList>
            <person name="Bhatnagar S."/>
            <person name="Badger J.H."/>
            <person name="Madupu R."/>
            <person name="Khouri H.M."/>
            <person name="O'Connor E.M."/>
            <person name="Robb F.T."/>
            <person name="Ward N.L."/>
            <person name="Eisen J.A."/>
        </authorList>
    </citation>
    <scope>NUCLEOTIDE SEQUENCE [LARGE SCALE GENOMIC DNA]</scope>
    <source>
        <strain evidence="4 5">DSM 2178</strain>
    </source>
</reference>
<dbReference type="AlphaFoldDB" id="A0A075WUW9"/>
<dbReference type="STRING" id="289377.HL41_08525"/>